<proteinExistence type="inferred from homology"/>
<name>A0A4R1Z1K5_9RHOB</name>
<evidence type="ECO:0000259" key="3">
    <source>
        <dbReference type="PROSITE" id="PS50801"/>
    </source>
</evidence>
<dbReference type="SUPFAM" id="SSF52091">
    <property type="entry name" value="SpoIIaa-like"/>
    <property type="match status" value="1"/>
</dbReference>
<dbReference type="Pfam" id="PF01740">
    <property type="entry name" value="STAS"/>
    <property type="match status" value="1"/>
</dbReference>
<dbReference type="NCBIfam" id="TIGR00377">
    <property type="entry name" value="ant_ant_sig"/>
    <property type="match status" value="1"/>
</dbReference>
<dbReference type="Proteomes" id="UP000295277">
    <property type="component" value="Unassembled WGS sequence"/>
</dbReference>
<dbReference type="EMBL" id="SLVM01000002">
    <property type="protein sequence ID" value="TCM87500.1"/>
    <property type="molecule type" value="Genomic_DNA"/>
</dbReference>
<evidence type="ECO:0000256" key="1">
    <source>
        <dbReference type="ARBA" id="ARBA00009013"/>
    </source>
</evidence>
<evidence type="ECO:0000256" key="2">
    <source>
        <dbReference type="RuleBase" id="RU003749"/>
    </source>
</evidence>
<evidence type="ECO:0000313" key="5">
    <source>
        <dbReference type="Proteomes" id="UP000295277"/>
    </source>
</evidence>
<keyword evidence="5" id="KW-1185">Reference proteome</keyword>
<dbReference type="RefSeq" id="WP_132693273.1">
    <property type="nucleotide sequence ID" value="NZ_SLVM01000002.1"/>
</dbReference>
<dbReference type="AlphaFoldDB" id="A0A4R1Z1K5"/>
<gene>
    <name evidence="4" type="ORF">EV216_10253</name>
</gene>
<comment type="similarity">
    <text evidence="1 2">Belongs to the anti-sigma-factor antagonist family.</text>
</comment>
<feature type="domain" description="STAS" evidence="3">
    <location>
        <begin position="14"/>
        <end position="110"/>
    </location>
</feature>
<dbReference type="PANTHER" id="PTHR33495">
    <property type="entry name" value="ANTI-SIGMA FACTOR ANTAGONIST TM_1081-RELATED-RELATED"/>
    <property type="match status" value="1"/>
</dbReference>
<sequence>MELHTETRDEALHVIVAEPRIDSAVAIRFKDRMREVAGDGPARVVLDLGAVDFLDSSGLGAVVAVMKLLGPGRTLELCNLTPNVEKVFRLTRMDRVFTIHPDTEAAFADKRSIA</sequence>
<dbReference type="CDD" id="cd07043">
    <property type="entry name" value="STAS_anti-anti-sigma_factors"/>
    <property type="match status" value="1"/>
</dbReference>
<reference evidence="4 5" key="1">
    <citation type="submission" date="2019-03" db="EMBL/GenBank/DDBJ databases">
        <title>Genomic Encyclopedia of Type Strains, Phase IV (KMG-IV): sequencing the most valuable type-strain genomes for metagenomic binning, comparative biology and taxonomic classification.</title>
        <authorList>
            <person name="Goeker M."/>
        </authorList>
    </citation>
    <scope>NUCLEOTIDE SEQUENCE [LARGE SCALE GENOMIC DNA]</scope>
    <source>
        <strain evidence="4 5">DSM 21153</strain>
    </source>
</reference>
<dbReference type="GO" id="GO:0043856">
    <property type="term" value="F:anti-sigma factor antagonist activity"/>
    <property type="evidence" value="ECO:0007669"/>
    <property type="project" value="InterPro"/>
</dbReference>
<accession>A0A4R1Z1K5</accession>
<comment type="caution">
    <text evidence="4">The sequence shown here is derived from an EMBL/GenBank/DDBJ whole genome shotgun (WGS) entry which is preliminary data.</text>
</comment>
<dbReference type="PROSITE" id="PS50801">
    <property type="entry name" value="STAS"/>
    <property type="match status" value="1"/>
</dbReference>
<dbReference type="InterPro" id="IPR002645">
    <property type="entry name" value="STAS_dom"/>
</dbReference>
<organism evidence="4 5">
    <name type="scientific">Rhodovulum steppense</name>
    <dbReference type="NCBI Taxonomy" id="540251"/>
    <lineage>
        <taxon>Bacteria</taxon>
        <taxon>Pseudomonadati</taxon>
        <taxon>Pseudomonadota</taxon>
        <taxon>Alphaproteobacteria</taxon>
        <taxon>Rhodobacterales</taxon>
        <taxon>Paracoccaceae</taxon>
        <taxon>Rhodovulum</taxon>
    </lineage>
</organism>
<protein>
    <recommendedName>
        <fullName evidence="2">Anti-sigma factor antagonist</fullName>
    </recommendedName>
</protein>
<dbReference type="OrthoDB" id="9796076at2"/>
<evidence type="ECO:0000313" key="4">
    <source>
        <dbReference type="EMBL" id="TCM87500.1"/>
    </source>
</evidence>
<dbReference type="InterPro" id="IPR003658">
    <property type="entry name" value="Anti-sigma_ant"/>
</dbReference>
<dbReference type="InterPro" id="IPR036513">
    <property type="entry name" value="STAS_dom_sf"/>
</dbReference>
<dbReference type="Gene3D" id="3.30.750.24">
    <property type="entry name" value="STAS domain"/>
    <property type="match status" value="1"/>
</dbReference>
<dbReference type="PANTHER" id="PTHR33495:SF2">
    <property type="entry name" value="ANTI-SIGMA FACTOR ANTAGONIST TM_1081-RELATED"/>
    <property type="match status" value="1"/>
</dbReference>